<evidence type="ECO:0000256" key="4">
    <source>
        <dbReference type="SAM" id="MobiDB-lite"/>
    </source>
</evidence>
<dbReference type="Gene3D" id="3.40.470.10">
    <property type="entry name" value="Uracil-DNA glycosylase-like domain"/>
    <property type="match status" value="1"/>
</dbReference>
<evidence type="ECO:0000256" key="2">
    <source>
        <dbReference type="ARBA" id="ARBA00022801"/>
    </source>
</evidence>
<dbReference type="Pfam" id="PF03167">
    <property type="entry name" value="UDG"/>
    <property type="match status" value="1"/>
</dbReference>
<dbReference type="InterPro" id="IPR005122">
    <property type="entry name" value="Uracil-DNA_glycosylase-like"/>
</dbReference>
<dbReference type="PANTHER" id="PTHR12159">
    <property type="entry name" value="G/T AND G/U MISMATCH-SPECIFIC DNA GLYCOSYLASE"/>
    <property type="match status" value="1"/>
</dbReference>
<organism evidence="6 7">
    <name type="scientific">Rhodotorula diobovata</name>
    <dbReference type="NCBI Taxonomy" id="5288"/>
    <lineage>
        <taxon>Eukaryota</taxon>
        <taxon>Fungi</taxon>
        <taxon>Dikarya</taxon>
        <taxon>Basidiomycota</taxon>
        <taxon>Pucciniomycotina</taxon>
        <taxon>Microbotryomycetes</taxon>
        <taxon>Sporidiobolales</taxon>
        <taxon>Sporidiobolaceae</taxon>
        <taxon>Rhodotorula</taxon>
    </lineage>
</organism>
<dbReference type="Proteomes" id="UP000311382">
    <property type="component" value="Unassembled WGS sequence"/>
</dbReference>
<comment type="caution">
    <text evidence="6">The sequence shown here is derived from an EMBL/GenBank/DDBJ whole genome shotgun (WGS) entry which is preliminary data.</text>
</comment>
<dbReference type="EMBL" id="SOZI01000218">
    <property type="protein sequence ID" value="TNY17301.1"/>
    <property type="molecule type" value="Genomic_DNA"/>
</dbReference>
<sequence length="394" mass="42927">MQSPGEPVVRSPAFQAHLERFRCSPSPTSSRSSPRPRLASHPPKPPTPVSVKAETPSMISCPPTKSPAKRPRSRTVSTPPRPDGTSAHFHPKVEDSDEALAASEPNESSAPPSQKKKKKRPPRPYADPSEYAHLGDDPLPDYLDQGLAVLLCGINPGVKSAQLGLHYANPTNHYWRCLSESGMTPRLLHPSEGPSLPSFGIGSTNLVERPTAEMSEISNQEMMARVPRLLRKVVQFKPRMLAFVGMKICEVVMRYLHNLPLPASRPSASPGRRKAMPKVKIGLQPAVLSLGESGAKIYLWCLPSTSARVVEYQLVDKVEIWKLLKADMDRVVQSPPFELALPDGTIEYSADSLFPANLSPAAGCLAHNVTLIRAEDLCVSTSGVRAEREKALTA</sequence>
<proteinExistence type="predicted"/>
<dbReference type="OrthoDB" id="565731at2759"/>
<dbReference type="PANTHER" id="PTHR12159:SF9">
    <property type="entry name" value="G_T MISMATCH-SPECIFIC THYMINE DNA GLYCOSYLASE"/>
    <property type="match status" value="1"/>
</dbReference>
<evidence type="ECO:0000256" key="1">
    <source>
        <dbReference type="ARBA" id="ARBA00022763"/>
    </source>
</evidence>
<dbReference type="CDD" id="cd10028">
    <property type="entry name" value="UDG-F2_TDG_MUG"/>
    <property type="match status" value="1"/>
</dbReference>
<feature type="domain" description="Uracil-DNA glycosylase-like" evidence="5">
    <location>
        <begin position="140"/>
        <end position="324"/>
    </location>
</feature>
<dbReference type="GO" id="GO:0004844">
    <property type="term" value="F:uracil DNA N-glycosylase activity"/>
    <property type="evidence" value="ECO:0007669"/>
    <property type="project" value="TreeGrafter"/>
</dbReference>
<keyword evidence="1" id="KW-0227">DNA damage</keyword>
<dbReference type="GO" id="GO:0006285">
    <property type="term" value="P:base-excision repair, AP site formation"/>
    <property type="evidence" value="ECO:0007669"/>
    <property type="project" value="InterPro"/>
</dbReference>
<dbReference type="AlphaFoldDB" id="A0A5C5FN67"/>
<dbReference type="GO" id="GO:0008263">
    <property type="term" value="F:pyrimidine-specific mismatch base pair DNA N-glycosylase activity"/>
    <property type="evidence" value="ECO:0007669"/>
    <property type="project" value="TreeGrafter"/>
</dbReference>
<reference evidence="6 7" key="1">
    <citation type="submission" date="2019-03" db="EMBL/GenBank/DDBJ databases">
        <title>Rhodosporidium diobovatum UCD-FST 08-225 genome sequencing, assembly, and annotation.</title>
        <authorList>
            <person name="Fakankun I.U."/>
            <person name="Fristensky B."/>
            <person name="Levin D.B."/>
        </authorList>
    </citation>
    <scope>NUCLEOTIDE SEQUENCE [LARGE SCALE GENOMIC DNA]</scope>
    <source>
        <strain evidence="6 7">UCD-FST 08-225</strain>
    </source>
</reference>
<keyword evidence="7" id="KW-1185">Reference proteome</keyword>
<dbReference type="STRING" id="5288.A0A5C5FN67"/>
<gene>
    <name evidence="6" type="ORF">DMC30DRAFT_406245</name>
</gene>
<evidence type="ECO:0000313" key="6">
    <source>
        <dbReference type="EMBL" id="TNY17301.1"/>
    </source>
</evidence>
<evidence type="ECO:0000259" key="5">
    <source>
        <dbReference type="Pfam" id="PF03167"/>
    </source>
</evidence>
<evidence type="ECO:0000313" key="7">
    <source>
        <dbReference type="Proteomes" id="UP000311382"/>
    </source>
</evidence>
<feature type="region of interest" description="Disordered" evidence="4">
    <location>
        <begin position="1"/>
        <end position="137"/>
    </location>
</feature>
<feature type="compositionally biased region" description="Low complexity" evidence="4">
    <location>
        <begin position="23"/>
        <end position="41"/>
    </location>
</feature>
<dbReference type="SUPFAM" id="SSF52141">
    <property type="entry name" value="Uracil-DNA glycosylase-like"/>
    <property type="match status" value="1"/>
</dbReference>
<keyword evidence="3" id="KW-0234">DNA repair</keyword>
<protein>
    <submittedName>
        <fullName evidence="6">Uracil-DNA glycosylase-like protein</fullName>
    </submittedName>
</protein>
<keyword evidence="2" id="KW-0378">Hydrolase</keyword>
<dbReference type="InterPro" id="IPR036895">
    <property type="entry name" value="Uracil-DNA_glycosylase-like_sf"/>
</dbReference>
<evidence type="ECO:0000256" key="3">
    <source>
        <dbReference type="ARBA" id="ARBA00023204"/>
    </source>
</evidence>
<feature type="compositionally biased region" description="Low complexity" evidence="4">
    <location>
        <begin position="99"/>
        <end position="113"/>
    </location>
</feature>
<name>A0A5C5FN67_9BASI</name>
<accession>A0A5C5FN67</accession>
<dbReference type="InterPro" id="IPR015637">
    <property type="entry name" value="MUG/TDG"/>
</dbReference>